<evidence type="ECO:0000256" key="4">
    <source>
        <dbReference type="SAM" id="MobiDB-lite"/>
    </source>
</evidence>
<feature type="domain" description="VPS13-like middle region" evidence="6">
    <location>
        <begin position="1166"/>
        <end position="1949"/>
    </location>
</feature>
<dbReference type="InterPro" id="IPR017148">
    <property type="entry name" value="VPS13_fungi"/>
</dbReference>
<dbReference type="PIRSF" id="PIRSF037235">
    <property type="entry name" value="VPS13_fungi"/>
    <property type="match status" value="1"/>
</dbReference>
<evidence type="ECO:0000256" key="3">
    <source>
        <dbReference type="ARBA" id="ARBA00023055"/>
    </source>
</evidence>
<evidence type="ECO:0000256" key="1">
    <source>
        <dbReference type="ARBA" id="ARBA00006545"/>
    </source>
</evidence>
<feature type="compositionally biased region" description="Polar residues" evidence="4">
    <location>
        <begin position="1466"/>
        <end position="1478"/>
    </location>
</feature>
<protein>
    <submittedName>
        <fullName evidence="9">Vacuolar protein sorting-associated protein vps13</fullName>
    </submittedName>
</protein>
<evidence type="ECO:0000259" key="8">
    <source>
        <dbReference type="Pfam" id="PF25037"/>
    </source>
</evidence>
<dbReference type="GO" id="GO:0007005">
    <property type="term" value="P:mitochondrion organization"/>
    <property type="evidence" value="ECO:0007669"/>
    <property type="project" value="TreeGrafter"/>
</dbReference>
<accession>A0A7T7BN99</accession>
<evidence type="ECO:0000313" key="10">
    <source>
        <dbReference type="Proteomes" id="UP000595662"/>
    </source>
</evidence>
<dbReference type="InterPro" id="IPR056748">
    <property type="entry name" value="VPS13-like_C"/>
</dbReference>
<dbReference type="InterPro" id="IPR026847">
    <property type="entry name" value="VPS13"/>
</dbReference>
<dbReference type="Pfam" id="PF12624">
    <property type="entry name" value="VPS13_N"/>
    <property type="match status" value="1"/>
</dbReference>
<dbReference type="Proteomes" id="UP000595662">
    <property type="component" value="Chromosome 4"/>
</dbReference>
<comment type="similarity">
    <text evidence="1">Belongs to the VPS13 family.</text>
</comment>
<keyword evidence="2" id="KW-0813">Transport</keyword>
<evidence type="ECO:0000259" key="6">
    <source>
        <dbReference type="Pfam" id="PF25033"/>
    </source>
</evidence>
<dbReference type="InterPro" id="IPR026854">
    <property type="entry name" value="VPS13_N"/>
</dbReference>
<dbReference type="InterPro" id="IPR056747">
    <property type="entry name" value="VPS13-like_M"/>
</dbReference>
<name>A0A7T7BN99_PENDI</name>
<feature type="domain" description="Intermembrane lipid transfer protein VPS13-like C-terminal" evidence="8">
    <location>
        <begin position="3114"/>
        <end position="3220"/>
    </location>
</feature>
<evidence type="ECO:0000259" key="7">
    <source>
        <dbReference type="Pfam" id="PF25036"/>
    </source>
</evidence>
<reference evidence="9 10" key="1">
    <citation type="submission" date="2020-08" db="EMBL/GenBank/DDBJ databases">
        <title>The completed genome sequence of the pathogenic ascomycete fungus Penicillium digitatum.</title>
        <authorList>
            <person name="Wang M."/>
        </authorList>
    </citation>
    <scope>NUCLEOTIDE SEQUENCE [LARGE SCALE GENOMIC DNA]</scope>
    <source>
        <strain evidence="9 10">PdW03</strain>
    </source>
</reference>
<feature type="compositionally biased region" description="Polar residues" evidence="4">
    <location>
        <begin position="1804"/>
        <end position="1814"/>
    </location>
</feature>
<dbReference type="Pfam" id="PF25037">
    <property type="entry name" value="VPS13_C"/>
    <property type="match status" value="1"/>
</dbReference>
<feature type="region of interest" description="Disordered" evidence="4">
    <location>
        <begin position="1790"/>
        <end position="1814"/>
    </location>
</feature>
<dbReference type="GeneID" id="26231710"/>
<organism evidence="9 10">
    <name type="scientific">Penicillium digitatum</name>
    <name type="common">Green mold</name>
    <dbReference type="NCBI Taxonomy" id="36651"/>
    <lineage>
        <taxon>Eukaryota</taxon>
        <taxon>Fungi</taxon>
        <taxon>Dikarya</taxon>
        <taxon>Ascomycota</taxon>
        <taxon>Pezizomycotina</taxon>
        <taxon>Eurotiomycetes</taxon>
        <taxon>Eurotiomycetidae</taxon>
        <taxon>Eurotiales</taxon>
        <taxon>Aspergillaceae</taxon>
        <taxon>Penicillium</taxon>
    </lineage>
</organism>
<dbReference type="InterPro" id="IPR009543">
    <property type="entry name" value="VPS13_VAB"/>
</dbReference>
<dbReference type="GO" id="GO:0045053">
    <property type="term" value="P:protein retention in Golgi apparatus"/>
    <property type="evidence" value="ECO:0007669"/>
    <property type="project" value="TreeGrafter"/>
</dbReference>
<dbReference type="RefSeq" id="XP_065957431.1">
    <property type="nucleotide sequence ID" value="XM_066099704.1"/>
</dbReference>
<dbReference type="VEuPathDB" id="FungiDB:PDIP_33900"/>
<evidence type="ECO:0000313" key="9">
    <source>
        <dbReference type="EMBL" id="QQK45831.1"/>
    </source>
</evidence>
<dbReference type="GO" id="GO:0045324">
    <property type="term" value="P:late endosome to vacuole transport"/>
    <property type="evidence" value="ECO:0007669"/>
    <property type="project" value="TreeGrafter"/>
</dbReference>
<dbReference type="PANTHER" id="PTHR16166:SF93">
    <property type="entry name" value="INTERMEMBRANE LIPID TRANSFER PROTEIN VPS13"/>
    <property type="match status" value="1"/>
</dbReference>
<feature type="domain" description="Chorein N-terminal" evidence="5">
    <location>
        <begin position="113"/>
        <end position="960"/>
    </location>
</feature>
<keyword evidence="3" id="KW-0445">Lipid transport</keyword>
<dbReference type="Pfam" id="PF25033">
    <property type="entry name" value="VPS13_M"/>
    <property type="match status" value="1"/>
</dbReference>
<dbReference type="GO" id="GO:0006623">
    <property type="term" value="P:protein targeting to vacuole"/>
    <property type="evidence" value="ECO:0007669"/>
    <property type="project" value="TreeGrafter"/>
</dbReference>
<dbReference type="PANTHER" id="PTHR16166">
    <property type="entry name" value="VACUOLAR PROTEIN SORTING-ASSOCIATED PROTEIN VPS13"/>
    <property type="match status" value="1"/>
</dbReference>
<proteinExistence type="inferred from homology"/>
<dbReference type="EMBL" id="CP060777">
    <property type="protein sequence ID" value="QQK45831.1"/>
    <property type="molecule type" value="Genomic_DNA"/>
</dbReference>
<evidence type="ECO:0000256" key="2">
    <source>
        <dbReference type="ARBA" id="ARBA00022448"/>
    </source>
</evidence>
<gene>
    <name evidence="9" type="ORF">Pdw03_0729</name>
</gene>
<feature type="domain" description="Vacuolar protein sorting-associated protein 13 VPS13 adaptor binding" evidence="7">
    <location>
        <begin position="2016"/>
        <end position="2592"/>
    </location>
</feature>
<sequence length="3245" mass="364244">MKAPVWYGGFCPNQVAYVTPGYQLYCRSSTLYLSDTLVVGGNDTRPGTSPLMIHAIKPAQLDGLDVPCYPGFLKAALILRYHQIPDPLTSASAIEPNHQAQSTAARCNNVGGSGDVKLRNLELRREALDQLRLPLNVVEGHLGELTLSIPWSNLRGKPVKVHIEDVFLLAAPREDADYDPEEEERRANVLKMERIESAELLRERNAEGMSQEEQRRNQSFTQTMITAVVDNLQISIKNVHFRYEDSIASPGHPFAVGVTLKELSAVSTDGDWKPTFIQSDSDVTHKLAVLGALSVYWNTDATLLGTGRGSDIGADAQGIGRTELMGKLKAAIDVDEGNQFMLRPVSGRAGLEMDKSGTYDRPAIKARLLFDELGFVLDDKQYRDALMLVDLFHYFIRHQEHKKIQPKSSPKEDPRAWMRFAGEAVLSKIHERNRRWTWGYIKERRDDRIAYIALFKKSKKEEAFTPEETKEMQRLEAKLSYEDIRFWRSLARNQLRKENVGVKKPAEQKSWSAWLWGAKKEESEETTMTEEQRQELYNAIDWDEKKAIAESVDVPREWVKLQVNWSLRAGSFTLIQDPHGSANEVMKLVFDNFRAKALQRSDSYLLDLDLGGLKMYDGTTAGSLYPQIVKVKDSPPEPTKVQELNEEDDDLASQTSADDLQDEDSLFHLQLEKNPLESDADTAVKVKLKSIEVIYNPRFLVGIVQFFEPPERHMESIGALLDTAGATVEGLRQQTRAGLEFALQEHKKVDAQFDIHAPLFIIPESITQPSLLCLIIDAGHASVNSELVDRQAMRDLQSKQKRQYEEEDYKQLEHLLYDRFLIKLDSTQVLIGPGIEATKAQLYTNVESRNFHIIDRINVDFVLEMCIVPNVTQLTRTRISGHLPELHASISDTKYKGLMKLIDIAIPQFEAGKSASDPITAAIAKEEAAIATQARSSSFQPTVQRYLPVVDDDEEEVEVDSEQAKKTLDTPTNIHRREFEFKFTVGRLRGSLFRADPHDPQRDQLLVELVAEGFALDFYMRPYDMVAEVILKSLSVDDYIEENPVPEFKRIISSKGFDADEDKDLFQLKMVRVKPESPELDSTYEGVAMNLDISVSTINLVVTRKTLLTLLDFILLTFTNPQQPVEPNPETDKVIEGIAIVEEKPEQAGKIRIRANLKSIALILNNDGVRLATLSLNTADVGVFLVGSSMLIQSRIGSLTLVDDVNLGAAEDSDIRRLLTIEGDNFADFKYETFDPKSDTYPGYDSEIYLRSGSIKINFLEEPYRKIINFLVKFGKMQAIFNAARQAAASQANQLQENASRVRLDIIVKTPIVVFPRVMTDDRPRDTITAHLGEIYAKNEFVPMEEGMDSLAVNVISTGVRNIRLTSKFYFEDGTSEELEMIQKVNLEFSICYLEHQANNSRPDMEIEGSLSPINLRISQSQLKFLLELSKSIPAAFATDAEQQELEAMESLPSSVTEPTREATSKAVQAQNGTGTSADDSENTETWVRLDMIFKVDSVGLELILANDDRPVGHLEDSSLSKFSLNDTRLKLRILTDGSLESELLIHSFSIRDSRKQDSNKFRNIMSLINNDVQQQFMASVSISGGPEKHLIAMLTIDSPRIMFALDYLSALQSFSQSAFASDEPVEVVVEESESPEESESGSDAAAISNKAITEASSGDNTAAAMTVSLRMNLVDAQVIMVANPAIPHSEAIVLGTKEVLISHQNVSTLQIQKVGMFLCRMDKFETSRLRILDDFTLEMSIDSRSQDKESALTSIEVHLEPLVLRLSLRDILMAIQIVNKASEMRAQNGQQIESGEAKKIADTKSTNSRLANKTPSTIAKRASRLSQGVGSLDQTTASQNTIVLRREEMSAKIDGIRVILIGDLHDLPLLDWSVKKFNVDVRDWSSTLNADTNFETFLNVYNFSKSAWEPLIEPWQLGFHMAKEINPDVFSFDVYSHKTMELTVTSATIALASKSFQFLSTDQDVLSKPRGADAPYRIRNYTGFDLRVWADISAGGEGPAAKLTDGEESPWRFEDSTAVRETLTPEGHGGVVGVKLEGSGFDSISRIPVVREGETIYALKPKQENVLHRLLVEVKLGPDNVKYITFRSPLLIENNTQIPVELGIFSPRDGHLLKIEKILPGDARPAPVGSAYLHSIVVRPDQGFGYDWSDERLFWKDLIKRPTRTVKCVSESGQQSPSFYFQVNATFDSKDSLTNVYPYMRIRIFAPVEIQNLLPYDFKYRIYDKNTKKDWTNFLRKGGVSPVHVVELSHLLLLSIDLQDTVFRQSEFAIVNGNAQEYRREHTLSLKDERGLQLKLQLHYFNIPNSGGAFKVSVYSPYLILNKTGLPMDIQSKAFLQSARNAAGQGLRADPRDEGRALPYMYSYANEDQRNRSILKVSDSAWSKPQSFEAIGSTFEVIFPDRQGRSEFHSGVSVAEGEGKYKLTKVVTLAPRFILKSKLNEDLLVREPGSSNVLQLQNGQLVPLHFLRQVQEKQLCLCFPGVNNQWSSPFSIANVGTVHLKLAKANQRQKLIKVDIVMEGATLFLHFSIESRNWPFSMRNESDMEFIFYQANPNVEDDDEDDQASGWRPIRYRIPARSIMPYAWDYPATKNKSLVLTCQGKERHIKLAEIGNLIPMRIPPSQPGGYQKIIDINIAADGPTQTLVLSNFKASKSMYKQQKGQSSQTGTNTGFEIKEMNSDVNFKAQLRLGGIGISLINQNLKELLYLTFREIEIKFRESRLYQTLNTTIKWIQIDNQLYGGIFPILLYPSVVPKTGKEMEAHPIFHAMVTRVKDDSYGVLYVKYATLLLQQMTLELDEDFVFAMLDFVKIPGASWAEEQEGKLCDEDLNIPEPQQADNGQDVYFELLHLQPMQMDISFMRTERVNVEDEMQPSNPLMFFVNVMTMSMGNVNDAPVRLNALMLENARVSFPSLVGNVRAHYTQEFLRQIHIILGSADFLGNPVGLFNNVSSGVAAIFYEPYQGLVMTDRPQELGIGIAKGATSFVKKSVFGFSDSMAKLTGSMSKGLAAATLDKEFQTQRRMSKVRNRPKHALYGITAGGNAFATSLASGIGGLARHPLQGAEKEGIQGFLKGVGKGVLGLATKPAIGAFDLASNLAEGVRNTTTVFDAEGLDRVRLTRFIGTDGIVRPYSQREALGQFWLKTTDDGKYFNEDYIAHLELPGRDMLVLLTYARIMLVRTKKLSTEWDIRLTDIQTISKERTGMSITLKGGANGPFIPVQDESSRNWLYRQIAVAVNAFNEKYNARG</sequence>
<dbReference type="Pfam" id="PF25036">
    <property type="entry name" value="VPS13_VAB"/>
    <property type="match status" value="1"/>
</dbReference>
<evidence type="ECO:0000259" key="5">
    <source>
        <dbReference type="Pfam" id="PF12624"/>
    </source>
</evidence>
<feature type="region of interest" description="Disordered" evidence="4">
    <location>
        <begin position="1444"/>
        <end position="1482"/>
    </location>
</feature>
<dbReference type="GO" id="GO:0006869">
    <property type="term" value="P:lipid transport"/>
    <property type="evidence" value="ECO:0007669"/>
    <property type="project" value="UniProtKB-KW"/>
</dbReference>